<comment type="caution">
    <text evidence="2">Lacks conserved residue(s) required for the propagation of feature annotation.</text>
</comment>
<dbReference type="Pfam" id="PF24511">
    <property type="entry name" value="DUF7591"/>
    <property type="match status" value="2"/>
</dbReference>
<gene>
    <name evidence="5" type="ORF">GCK72_012985</name>
</gene>
<feature type="domain" description="CUB" evidence="4">
    <location>
        <begin position="25"/>
        <end position="109"/>
    </location>
</feature>
<evidence type="ECO:0000256" key="2">
    <source>
        <dbReference type="PROSITE-ProRule" id="PRU00059"/>
    </source>
</evidence>
<dbReference type="InterPro" id="IPR003366">
    <property type="entry name" value="CUB-like_dom"/>
</dbReference>
<dbReference type="GeneID" id="9827470"/>
<feature type="signal peptide" evidence="3">
    <location>
        <begin position="1"/>
        <end position="20"/>
    </location>
</feature>
<dbReference type="PANTHER" id="PTHR47407">
    <property type="entry name" value="PROTEIN CBG15905-RELATED"/>
    <property type="match status" value="1"/>
</dbReference>
<dbReference type="Proteomes" id="UP000483820">
    <property type="component" value="Chromosome IV"/>
</dbReference>
<dbReference type="Pfam" id="PF02408">
    <property type="entry name" value="CUB_2"/>
    <property type="match status" value="2"/>
</dbReference>
<name>A0A6A5GQ75_CAERE</name>
<accession>A0A6A5GQ75</accession>
<comment type="caution">
    <text evidence="5">The sequence shown here is derived from an EMBL/GenBank/DDBJ whole genome shotgun (WGS) entry which is preliminary data.</text>
</comment>
<reference evidence="5 6" key="1">
    <citation type="submission" date="2019-12" db="EMBL/GenBank/DDBJ databases">
        <title>Chromosome-level assembly of the Caenorhabditis remanei genome.</title>
        <authorList>
            <person name="Teterina A.A."/>
            <person name="Willis J.H."/>
            <person name="Phillips P.C."/>
        </authorList>
    </citation>
    <scope>NUCLEOTIDE SEQUENCE [LARGE SCALE GENOMIC DNA]</scope>
    <source>
        <strain evidence="5 6">PX506</strain>
        <tissue evidence="5">Whole organism</tissue>
    </source>
</reference>
<evidence type="ECO:0000256" key="1">
    <source>
        <dbReference type="ARBA" id="ARBA00023157"/>
    </source>
</evidence>
<keyword evidence="3" id="KW-0732">Signal</keyword>
<dbReference type="InterPro" id="IPR000859">
    <property type="entry name" value="CUB_dom"/>
</dbReference>
<dbReference type="CTD" id="9827470"/>
<feature type="chain" id="PRO_5025539725" description="CUB domain-containing protein" evidence="3">
    <location>
        <begin position="21"/>
        <end position="870"/>
    </location>
</feature>
<dbReference type="Pfam" id="PF24512">
    <property type="entry name" value="DUF7592"/>
    <property type="match status" value="2"/>
</dbReference>
<dbReference type="RefSeq" id="XP_053584325.1">
    <property type="nucleotide sequence ID" value="XM_053729553.1"/>
</dbReference>
<evidence type="ECO:0000313" key="5">
    <source>
        <dbReference type="EMBL" id="KAF1756532.1"/>
    </source>
</evidence>
<evidence type="ECO:0000259" key="4">
    <source>
        <dbReference type="PROSITE" id="PS01180"/>
    </source>
</evidence>
<keyword evidence="1" id="KW-1015">Disulfide bond</keyword>
<proteinExistence type="predicted"/>
<dbReference type="PROSITE" id="PS01180">
    <property type="entry name" value="CUB"/>
    <property type="match status" value="1"/>
</dbReference>
<dbReference type="PANTHER" id="PTHR47407:SF2">
    <property type="entry name" value="CUB-LIKE DOMAIN-CONTAINING PROTEIN-RELATED"/>
    <property type="match status" value="1"/>
</dbReference>
<protein>
    <recommendedName>
        <fullName evidence="4">CUB domain-containing protein</fullName>
    </recommendedName>
</protein>
<organism evidence="5 6">
    <name type="scientific">Caenorhabditis remanei</name>
    <name type="common">Caenorhabditis vulgaris</name>
    <dbReference type="NCBI Taxonomy" id="31234"/>
    <lineage>
        <taxon>Eukaryota</taxon>
        <taxon>Metazoa</taxon>
        <taxon>Ecdysozoa</taxon>
        <taxon>Nematoda</taxon>
        <taxon>Chromadorea</taxon>
        <taxon>Rhabditida</taxon>
        <taxon>Rhabditina</taxon>
        <taxon>Rhabditomorpha</taxon>
        <taxon>Rhabditoidea</taxon>
        <taxon>Rhabditidae</taxon>
        <taxon>Peloderinae</taxon>
        <taxon>Caenorhabditis</taxon>
    </lineage>
</organism>
<sequence length="870" mass="97670">MRSLNFFYLILIILLGAGAADVPECTGTVQFNPSKNLDTLIWYPTNPSVAPTFPMNYECLYQINVPQGWSSYIELKFLPTTNTTANNSVVQRKSRRSREFSAGYDYANVTGLDTQPYVTDHLFQGIQVTAESRVSIIAIPSSDPSYRGSYMNKLRSILIFDGPSVNSTCLGTALQLLHSNRQYVTSGRVVTVIPLQKPTYPDYYQLMFQDFENTKDITEYRGVSCQGYCDPIVMDGSKSPSAFSTFSNYGFANDCLMSVSGTGNLDVYYGGKTDSKSNLIASYSEASNELMLPQLFRGVVRTYVLTGGIATVNITHNLEICRSIKKNQKGFITSPFYKTGITFPWFGYDSINVYSDTPYKYTFNIQDVDLSKNSSLQLSVFNNNSRAYDIVYNEINLPSLNQSVNAVGTRWTIIYACNKTGDYFINYDVVKINVPQGWSSYIKLKFLPTTNTTANNSVVQVIDFNQRVENIYYTGYDQFYFIAPGGRIKISTKDTSAQFQFSVLWFSEINPGSYDYANVTELDTQPYVSNYLYKGNQVTAETRVSIITIPPSESYLLETHLKALRSILIFDGPSVNSTCLGTALQLLNSNRQYVTSGRVVTVIPLRPLSYWSDSQLMFQDFENTKDITEYRGVACQGYCDPIVMDGSKTPSAFSTFSPSGYGNDCLMSVSGTGNLDVYYGGKTDSKSNLIASYSEANNELMLPQLLQGVVRTYVLTGGIATVNITHNSDVCRFIKKNQKGFITSPLYKTGLTFPFFRIDSIWIYSDTPYKYTFNIQDVDLSKNNSLRLSVIHNKSRVYDILYNATNLPSLNESVSAVGTEWDIKYSGDYDRINGGYFINYDMVKVNSASSYLSNYVATVVSVWFFLCMMF</sequence>
<dbReference type="KEGG" id="crq:GCK72_012985"/>
<dbReference type="InterPro" id="IPR056013">
    <property type="entry name" value="DUF7591"/>
</dbReference>
<dbReference type="InterPro" id="IPR056014">
    <property type="entry name" value="DUF7592"/>
</dbReference>
<evidence type="ECO:0000256" key="3">
    <source>
        <dbReference type="SAM" id="SignalP"/>
    </source>
</evidence>
<dbReference type="AlphaFoldDB" id="A0A6A5GQ75"/>
<evidence type="ECO:0000313" key="6">
    <source>
        <dbReference type="Proteomes" id="UP000483820"/>
    </source>
</evidence>
<dbReference type="EMBL" id="WUAV01000004">
    <property type="protein sequence ID" value="KAF1756532.1"/>
    <property type="molecule type" value="Genomic_DNA"/>
</dbReference>